<keyword evidence="2" id="KW-0472">Membrane</keyword>
<proteinExistence type="predicted"/>
<keyword evidence="2" id="KW-1133">Transmembrane helix</keyword>
<accession>A0ABW6LVM8</accession>
<organism evidence="3 4">
    <name type="scientific">Streptomyces hokutonensis</name>
    <dbReference type="NCBI Taxonomy" id="1306990"/>
    <lineage>
        <taxon>Bacteria</taxon>
        <taxon>Bacillati</taxon>
        <taxon>Actinomycetota</taxon>
        <taxon>Actinomycetes</taxon>
        <taxon>Kitasatosporales</taxon>
        <taxon>Streptomycetaceae</taxon>
        <taxon>Streptomyces</taxon>
    </lineage>
</organism>
<protein>
    <submittedName>
        <fullName evidence="3">Uncharacterized protein</fullName>
    </submittedName>
</protein>
<gene>
    <name evidence="3" type="ORF">ACFYNQ_05120</name>
</gene>
<evidence type="ECO:0000313" key="3">
    <source>
        <dbReference type="EMBL" id="MFE9597946.1"/>
    </source>
</evidence>
<keyword evidence="2" id="KW-0812">Transmembrane</keyword>
<sequence>MAQVLFGAGEDVNVVQGLAVDDEQVGVGSDGQAPYATRPTATPSPSPPWVLGGSAVLGTAAAIAASALRLRRDRRPART</sequence>
<feature type="transmembrane region" description="Helical" evidence="2">
    <location>
        <begin position="49"/>
        <end position="68"/>
    </location>
</feature>
<comment type="caution">
    <text evidence="3">The sequence shown here is derived from an EMBL/GenBank/DDBJ whole genome shotgun (WGS) entry which is preliminary data.</text>
</comment>
<dbReference type="EMBL" id="JBIAHM010000002">
    <property type="protein sequence ID" value="MFE9597946.1"/>
    <property type="molecule type" value="Genomic_DNA"/>
</dbReference>
<evidence type="ECO:0000256" key="1">
    <source>
        <dbReference type="SAM" id="MobiDB-lite"/>
    </source>
</evidence>
<name>A0ABW6LVM8_9ACTN</name>
<dbReference type="RefSeq" id="WP_388102960.1">
    <property type="nucleotide sequence ID" value="NZ_JBIAHM010000002.1"/>
</dbReference>
<evidence type="ECO:0000313" key="4">
    <source>
        <dbReference type="Proteomes" id="UP001601303"/>
    </source>
</evidence>
<dbReference type="Proteomes" id="UP001601303">
    <property type="component" value="Unassembled WGS sequence"/>
</dbReference>
<feature type="region of interest" description="Disordered" evidence="1">
    <location>
        <begin position="25"/>
        <end position="47"/>
    </location>
</feature>
<reference evidence="3 4" key="1">
    <citation type="submission" date="2024-10" db="EMBL/GenBank/DDBJ databases">
        <title>The Natural Products Discovery Center: Release of the First 8490 Sequenced Strains for Exploring Actinobacteria Biosynthetic Diversity.</title>
        <authorList>
            <person name="Kalkreuter E."/>
            <person name="Kautsar S.A."/>
            <person name="Yang D."/>
            <person name="Bader C.D."/>
            <person name="Teijaro C.N."/>
            <person name="Fluegel L."/>
            <person name="Davis C.M."/>
            <person name="Simpson J.R."/>
            <person name="Lauterbach L."/>
            <person name="Steele A.D."/>
            <person name="Gui C."/>
            <person name="Meng S."/>
            <person name="Li G."/>
            <person name="Viehrig K."/>
            <person name="Ye F."/>
            <person name="Su P."/>
            <person name="Kiefer A.F."/>
            <person name="Nichols A."/>
            <person name="Cepeda A.J."/>
            <person name="Yan W."/>
            <person name="Fan B."/>
            <person name="Jiang Y."/>
            <person name="Adhikari A."/>
            <person name="Zheng C.-J."/>
            <person name="Schuster L."/>
            <person name="Cowan T.M."/>
            <person name="Smanski M.J."/>
            <person name="Chevrette M.G."/>
            <person name="De Carvalho L.P.S."/>
            <person name="Shen B."/>
        </authorList>
    </citation>
    <scope>NUCLEOTIDE SEQUENCE [LARGE SCALE GENOMIC DNA]</scope>
    <source>
        <strain evidence="3 4">NPDC006488</strain>
    </source>
</reference>
<evidence type="ECO:0000256" key="2">
    <source>
        <dbReference type="SAM" id="Phobius"/>
    </source>
</evidence>
<keyword evidence="4" id="KW-1185">Reference proteome</keyword>